<dbReference type="EMBL" id="VSSQ01022484">
    <property type="protein sequence ID" value="MPM68824.1"/>
    <property type="molecule type" value="Genomic_DNA"/>
</dbReference>
<name>A0A645C4E4_9ZZZZ</name>
<sequence>MEILVCVKQVPDADVEVKLNAAGAPDVEKIAPVVNAFDGYALEMATDLKKQTVVWL</sequence>
<evidence type="ECO:0008006" key="2">
    <source>
        <dbReference type="Google" id="ProtNLM"/>
    </source>
</evidence>
<comment type="caution">
    <text evidence="1">The sequence shown here is derived from an EMBL/GenBank/DDBJ whole genome shotgun (WGS) entry which is preliminary data.</text>
</comment>
<reference evidence="1" key="1">
    <citation type="submission" date="2019-08" db="EMBL/GenBank/DDBJ databases">
        <authorList>
            <person name="Kucharzyk K."/>
            <person name="Murdoch R.W."/>
            <person name="Higgins S."/>
            <person name="Loffler F."/>
        </authorList>
    </citation>
    <scope>NUCLEOTIDE SEQUENCE</scope>
</reference>
<dbReference type="InterPro" id="IPR014729">
    <property type="entry name" value="Rossmann-like_a/b/a_fold"/>
</dbReference>
<accession>A0A645C4E4</accession>
<dbReference type="SUPFAM" id="SSF52402">
    <property type="entry name" value="Adenine nucleotide alpha hydrolases-like"/>
    <property type="match status" value="1"/>
</dbReference>
<evidence type="ECO:0000313" key="1">
    <source>
        <dbReference type="EMBL" id="MPM68824.1"/>
    </source>
</evidence>
<proteinExistence type="predicted"/>
<organism evidence="1">
    <name type="scientific">bioreactor metagenome</name>
    <dbReference type="NCBI Taxonomy" id="1076179"/>
    <lineage>
        <taxon>unclassified sequences</taxon>
        <taxon>metagenomes</taxon>
        <taxon>ecological metagenomes</taxon>
    </lineage>
</organism>
<dbReference type="Gene3D" id="3.40.50.620">
    <property type="entry name" value="HUPs"/>
    <property type="match status" value="1"/>
</dbReference>
<dbReference type="AlphaFoldDB" id="A0A645C4E4"/>
<protein>
    <recommendedName>
        <fullName evidence="2">Electron transfer flavoprotein subunit beta</fullName>
    </recommendedName>
</protein>
<gene>
    <name evidence="1" type="ORF">SDC9_115758</name>
</gene>